<sequence length="143" mass="16970">MFTDMIFNNWINCIKLRDICIILSIITIIFNCALTVLELYSFIYLKHIHISNIALCIINTSLLLINIFINLLLMYAIYLNIRIIVKIFIILYIISIALYILLTNIKIYSYGFISYEFIHLYLQIFVNIIYISLVKNYYDTLCN</sequence>
<name>A0A916KQ56_9POXV</name>
<proteinExistence type="predicted"/>
<dbReference type="EMBL" id="HF679134">
    <property type="protein sequence ID" value="CCU56253.1"/>
    <property type="molecule type" value="Genomic_DNA"/>
</dbReference>
<evidence type="ECO:0000313" key="3">
    <source>
        <dbReference type="Proteomes" id="UP000792671"/>
    </source>
</evidence>
<keyword evidence="1" id="KW-0812">Transmembrane</keyword>
<accession>A0A916KQ56</accession>
<keyword evidence="1" id="KW-0472">Membrane</keyword>
<evidence type="ECO:0000256" key="1">
    <source>
        <dbReference type="SAM" id="Phobius"/>
    </source>
</evidence>
<reference evidence="2 3" key="1">
    <citation type="journal article" date="2013" name="J. Virol.">
        <title>New Insights into the Evolution of Entomopoxvirinae from the Complete Genome Sequences of Four Entomopoxviruses Infecting Adoxophyes honmai, Choristoneura biennis, Choristoneura rosaceana, and Mythimna separata.</title>
        <authorList>
            <person name="Theze J."/>
            <person name="Takatsuka J."/>
            <person name="Li Z."/>
            <person name="Gallais J."/>
            <person name="Doucet D."/>
            <person name="Arif B."/>
            <person name="Nakai M."/>
            <person name="Herniou E.A."/>
        </authorList>
    </citation>
    <scope>NUCLEOTIDE SEQUENCE [LARGE SCALE GENOMIC DNA]</scope>
</reference>
<feature type="transmembrane region" description="Helical" evidence="1">
    <location>
        <begin position="83"/>
        <end position="102"/>
    </location>
</feature>
<feature type="transmembrane region" description="Helical" evidence="1">
    <location>
        <begin position="108"/>
        <end position="131"/>
    </location>
</feature>
<gene>
    <name evidence="2" type="ORF">MYSEV_055</name>
</gene>
<feature type="transmembrane region" description="Helical" evidence="1">
    <location>
        <begin position="50"/>
        <end position="76"/>
    </location>
</feature>
<dbReference type="Proteomes" id="UP000792671">
    <property type="component" value="Genome"/>
</dbReference>
<evidence type="ECO:0000313" key="2">
    <source>
        <dbReference type="EMBL" id="CCU56253.1"/>
    </source>
</evidence>
<keyword evidence="3" id="KW-1185">Reference proteome</keyword>
<organism evidence="2 3">
    <name type="scientific">Mythimna separata entomopoxvirus 'L'</name>
    <dbReference type="NCBI Taxonomy" id="1293572"/>
    <lineage>
        <taxon>Viruses</taxon>
        <taxon>Varidnaviria</taxon>
        <taxon>Bamfordvirae</taxon>
        <taxon>Nucleocytoviricota</taxon>
        <taxon>Pokkesviricetes</taxon>
        <taxon>Chitovirales</taxon>
        <taxon>Poxviridae</taxon>
        <taxon>Entomopoxvirinae</taxon>
        <taxon>Betaentomopoxvirus</taxon>
        <taxon>Betaentomopoxvirus mseparata</taxon>
        <taxon>Mythimna separata entomopoxvirus</taxon>
    </lineage>
</organism>
<dbReference type="RefSeq" id="YP_008003572.1">
    <property type="nucleotide sequence ID" value="NC_021246.1"/>
</dbReference>
<feature type="transmembrane region" description="Helical" evidence="1">
    <location>
        <begin position="21"/>
        <end position="44"/>
    </location>
</feature>
<keyword evidence="1" id="KW-1133">Transmembrane helix</keyword>
<dbReference type="GeneID" id="15613677"/>
<protein>
    <submittedName>
        <fullName evidence="2">Uncharacterized protein</fullName>
    </submittedName>
</protein>
<dbReference type="KEGG" id="vg:15613677"/>